<keyword evidence="4" id="KW-1185">Reference proteome</keyword>
<dbReference type="SMART" id="SM00320">
    <property type="entry name" value="WD40"/>
    <property type="match status" value="5"/>
</dbReference>
<dbReference type="InterPro" id="IPR001680">
    <property type="entry name" value="WD40_rpt"/>
</dbReference>
<dbReference type="Proteomes" id="UP000264800">
    <property type="component" value="Unplaced"/>
</dbReference>
<feature type="region of interest" description="Disordered" evidence="1">
    <location>
        <begin position="693"/>
        <end position="715"/>
    </location>
</feature>
<dbReference type="InterPro" id="IPR011047">
    <property type="entry name" value="Quinoprotein_ADH-like_sf"/>
</dbReference>
<evidence type="ECO:0000256" key="1">
    <source>
        <dbReference type="SAM" id="MobiDB-lite"/>
    </source>
</evidence>
<dbReference type="SUPFAM" id="SSF50978">
    <property type="entry name" value="WD40 repeat-like"/>
    <property type="match status" value="1"/>
</dbReference>
<dbReference type="SUPFAM" id="SSF50998">
    <property type="entry name" value="Quinoprotein alcohol dehydrogenase-like"/>
    <property type="match status" value="1"/>
</dbReference>
<feature type="signal peptide" evidence="2">
    <location>
        <begin position="1"/>
        <end position="22"/>
    </location>
</feature>
<reference evidence="3" key="1">
    <citation type="submission" date="2025-08" db="UniProtKB">
        <authorList>
            <consortium name="Ensembl"/>
        </authorList>
    </citation>
    <scope>IDENTIFICATION</scope>
</reference>
<feature type="region of interest" description="Disordered" evidence="1">
    <location>
        <begin position="366"/>
        <end position="388"/>
    </location>
</feature>
<sequence length="1586" mass="174886">MMYLKNRVLCVSMLSLVVPVLCADSVTERRDLREKVFPRFGEHCRRSLGLDVRVSSHLTATSPAHSVQNGIKTHMHLPINTNPHQVFLLFLLFHHMVVLQALVGHQYGAAGLPTQVEVSEYQLLLQESQQAGVCTRQLEAAYQRDENILPPSYRLKLSPTVTIVSLDADLRFALGECPLEDIVSRCVVYVHKVTDAEEDKGKKLTSSQLQPKSEAELLAELCDDFLPALVASRRLLLYTTTTECDRRHGYTAARRRGYADSLCRQVLSDLLMMTDSVGVSLPGTDAHSRDALSEEQLEQERLCNILSRLYDISRPEEDEVRRRRSFNSLWCDNAVVVTRVLSAGPLVVTGGPCTGKTVLMACYPGDPSSSTDSRGTAADHSHNEHPSEESFILSVMSCSAPKMRNANACLSELKERLDSLLSQFASTTQPLILLLDGLDQLEDDGGAQIIRSLPSPLPDGVRLIATVTPSCARLLQAVEERYSGSCENESGYVRVRLEAVDRKQCAKLLESLLKRSGRRVTSGQQALVNRALTSCCLPFYYFKLNPFLPFSLSVTSDSDVTESSLPDGVHASISSLLGHLELKHGSSLVARSASCLSLSRAGLSQAELADLLCSCGDVPQVSVERLLLDLKDFLVERSVSNTQVLFWVSRHFKLVVGKKYLGDDEWRRRIHSEMASYFHDRWVRSNGKPLLVEHLSGPNNDPDTQPHSQPFLSPSADNAGHVGVRSVGELPHHLRRSGRMEELECGLLKSSGFHQALVQAGLLGDLVAMLEAAEGSTFLRERLLLASILKSSACLLQSSPMRLPAVMETSLLPYLGVFPALEGFVQDIRWERRKSRRGLGLALCPGPCFVPPIQFLRRDAKTEEGCVSEVAGGECGVVAEVMADGSVWIWKGCGHDLAELSLSCGQQALKFAGVKSSGRFLLLSTRCNKLFAWDATDQQRLVEVIDPLKTEFGASRTPNRVEGFVVWQRMFCLWWGNETFVSVFDMSTETMTHFQCQDCVTCVVCSLSGFCMYCGQEDGTVSAFDMKTNSPLGSCSNRSAVALIILREEKHEMACVDRTGSIALWDIADEILPPGLVKEVFIQDKSRAIQNTDHAEDSSALLVCQSHQVTLWDTHNWELWDQFSAPRGRAFLQALLSMDAHLFLALLDSCTSIMVWRLSTGECVLSLETSSQPLALLRVASDVVCVHHDGCLTAWDSEMIDAAETSPKMRGGVKGVAVEQTRKWFYTTDGSENVWKWSLDTGLPHVSFVHEGPVDELRLSPNGICLVSISGGEIYVWQTETGQNSLRICGSRATNVLITPNGNFGVSISKQGLSRVWKLAHGAVVCSIHQHLSDAQVSPESTFLIGLRGGDLLAASLWSGSISKCFSCVDVSERVVAFHVLSKHPNFVVVMAASGAVYTWKVSEETVCQHFQLPNTFHCQPQDFQMSSDGSYALLSAENNFINVLDLSRVRLCSFKAEGLVLRACLDKTGCYLAYIFDSSSAENSCTCLLHASLTLTVARLSDGERLGSVRLCKNPSALIVSEPQGVFVGFEDGSVGVYSVFSDVRMDEQESVRRRGTAKGRLEKCPFDREPLNCFCQFKPNVTWR</sequence>
<dbReference type="GeneTree" id="ENSGT00940000165320"/>
<dbReference type="Ensembl" id="ENSKMAT00000011852.1">
    <property type="protein sequence ID" value="ENSKMAP00000011674.1"/>
    <property type="gene ID" value="ENSKMAG00000008779.1"/>
</dbReference>
<keyword evidence="2" id="KW-0732">Signal</keyword>
<evidence type="ECO:0000313" key="4">
    <source>
        <dbReference type="Proteomes" id="UP000264800"/>
    </source>
</evidence>
<feature type="compositionally biased region" description="Basic and acidic residues" evidence="1">
    <location>
        <begin position="377"/>
        <end position="388"/>
    </location>
</feature>
<accession>A0A3Q3AJW4</accession>
<dbReference type="OMA" id="HAHTSLW"/>
<dbReference type="Gene3D" id="3.40.50.300">
    <property type="entry name" value="P-loop containing nucleotide triphosphate hydrolases"/>
    <property type="match status" value="1"/>
</dbReference>
<evidence type="ECO:0008006" key="5">
    <source>
        <dbReference type="Google" id="ProtNLM"/>
    </source>
</evidence>
<organism evidence="3 4">
    <name type="scientific">Kryptolebias marmoratus</name>
    <name type="common">Mangrove killifish</name>
    <name type="synonym">Rivulus marmoratus</name>
    <dbReference type="NCBI Taxonomy" id="37003"/>
    <lineage>
        <taxon>Eukaryota</taxon>
        <taxon>Metazoa</taxon>
        <taxon>Chordata</taxon>
        <taxon>Craniata</taxon>
        <taxon>Vertebrata</taxon>
        <taxon>Euteleostomi</taxon>
        <taxon>Actinopterygii</taxon>
        <taxon>Neopterygii</taxon>
        <taxon>Teleostei</taxon>
        <taxon>Neoteleostei</taxon>
        <taxon>Acanthomorphata</taxon>
        <taxon>Ovalentaria</taxon>
        <taxon>Atherinomorphae</taxon>
        <taxon>Cyprinodontiformes</taxon>
        <taxon>Rivulidae</taxon>
        <taxon>Kryptolebias</taxon>
    </lineage>
</organism>
<feature type="compositionally biased region" description="Polar residues" evidence="1">
    <location>
        <begin position="697"/>
        <end position="715"/>
    </location>
</feature>
<reference evidence="3" key="2">
    <citation type="submission" date="2025-09" db="UniProtKB">
        <authorList>
            <consortium name="Ensembl"/>
        </authorList>
    </citation>
    <scope>IDENTIFICATION</scope>
</reference>
<name>A0A3Q3AJW4_KRYMA</name>
<dbReference type="InterPro" id="IPR052752">
    <property type="entry name" value="NACHT-WD_repeat"/>
</dbReference>
<dbReference type="STRING" id="37003.ENSKMAP00000011674"/>
<dbReference type="InterPro" id="IPR036322">
    <property type="entry name" value="WD40_repeat_dom_sf"/>
</dbReference>
<protein>
    <recommendedName>
        <fullName evidence="5">NACHT domain-containing protein</fullName>
    </recommendedName>
</protein>
<dbReference type="InterPro" id="IPR015943">
    <property type="entry name" value="WD40/YVTN_repeat-like_dom_sf"/>
</dbReference>
<evidence type="ECO:0000256" key="2">
    <source>
        <dbReference type="SAM" id="SignalP"/>
    </source>
</evidence>
<evidence type="ECO:0000313" key="3">
    <source>
        <dbReference type="Ensembl" id="ENSKMAP00000011674.1"/>
    </source>
</evidence>
<feature type="chain" id="PRO_5018673250" description="NACHT domain-containing protein" evidence="2">
    <location>
        <begin position="23"/>
        <end position="1586"/>
    </location>
</feature>
<proteinExistence type="predicted"/>
<dbReference type="InterPro" id="IPR027417">
    <property type="entry name" value="P-loop_NTPase"/>
</dbReference>
<dbReference type="Gene3D" id="2.130.10.10">
    <property type="entry name" value="YVTN repeat-like/Quinoprotein amine dehydrogenase"/>
    <property type="match status" value="2"/>
</dbReference>
<dbReference type="PANTHER" id="PTHR19871">
    <property type="entry name" value="BETA TRANSDUCIN-RELATED PROTEIN"/>
    <property type="match status" value="1"/>
</dbReference>
<dbReference type="PANTHER" id="PTHR19871:SF29">
    <property type="entry name" value="NACHT AND WD REPEAT DOMAIN-CONTAINING PROTEIN 2-LIKE"/>
    <property type="match status" value="1"/>
</dbReference>